<proteinExistence type="predicted"/>
<name>A0ABQ7GMC4_DUNSA</name>
<dbReference type="Proteomes" id="UP000815325">
    <property type="component" value="Unassembled WGS sequence"/>
</dbReference>
<protein>
    <recommendedName>
        <fullName evidence="4">Encoded protein</fullName>
    </recommendedName>
</protein>
<sequence>MNAEPRLCGVRRALQLNGGVAFPSRPVLRSKPGNQMASKALERPGSSRSKSGNKRGAQEISPSTGYTCDEVPAEVGARGVNACRHI</sequence>
<evidence type="ECO:0008006" key="4">
    <source>
        <dbReference type="Google" id="ProtNLM"/>
    </source>
</evidence>
<reference evidence="2" key="1">
    <citation type="submission" date="2017-08" db="EMBL/GenBank/DDBJ databases">
        <authorList>
            <person name="Polle J.E."/>
            <person name="Barry K."/>
            <person name="Cushman J."/>
            <person name="Schmutz J."/>
            <person name="Tran D."/>
            <person name="Hathwaick L.T."/>
            <person name="Yim W.C."/>
            <person name="Jenkins J."/>
            <person name="Mckie-Krisberg Z.M."/>
            <person name="Prochnik S."/>
            <person name="Lindquist E."/>
            <person name="Dockter R.B."/>
            <person name="Adam C."/>
            <person name="Molina H."/>
            <person name="Bunkerborg J."/>
            <person name="Jin E."/>
            <person name="Buchheim M."/>
            <person name="Magnuson J."/>
        </authorList>
    </citation>
    <scope>NUCLEOTIDE SEQUENCE</scope>
    <source>
        <strain evidence="2">CCAP 19/18</strain>
    </source>
</reference>
<evidence type="ECO:0000256" key="1">
    <source>
        <dbReference type="SAM" id="MobiDB-lite"/>
    </source>
</evidence>
<evidence type="ECO:0000313" key="3">
    <source>
        <dbReference type="Proteomes" id="UP000815325"/>
    </source>
</evidence>
<accession>A0ABQ7GMC4</accession>
<comment type="caution">
    <text evidence="2">The sequence shown here is derived from an EMBL/GenBank/DDBJ whole genome shotgun (WGS) entry which is preliminary data.</text>
</comment>
<organism evidence="2 3">
    <name type="scientific">Dunaliella salina</name>
    <name type="common">Green alga</name>
    <name type="synonym">Protococcus salinus</name>
    <dbReference type="NCBI Taxonomy" id="3046"/>
    <lineage>
        <taxon>Eukaryota</taxon>
        <taxon>Viridiplantae</taxon>
        <taxon>Chlorophyta</taxon>
        <taxon>core chlorophytes</taxon>
        <taxon>Chlorophyceae</taxon>
        <taxon>CS clade</taxon>
        <taxon>Chlamydomonadales</taxon>
        <taxon>Dunaliellaceae</taxon>
        <taxon>Dunaliella</taxon>
    </lineage>
</organism>
<dbReference type="EMBL" id="MU069690">
    <property type="protein sequence ID" value="KAF5835751.1"/>
    <property type="molecule type" value="Genomic_DNA"/>
</dbReference>
<gene>
    <name evidence="2" type="ORF">DUNSADRAFT_6932</name>
</gene>
<evidence type="ECO:0000313" key="2">
    <source>
        <dbReference type="EMBL" id="KAF5835751.1"/>
    </source>
</evidence>
<keyword evidence="3" id="KW-1185">Reference proteome</keyword>
<feature type="region of interest" description="Disordered" evidence="1">
    <location>
        <begin position="22"/>
        <end position="67"/>
    </location>
</feature>